<keyword evidence="14" id="KW-1133">Transmembrane helix</keyword>
<dbReference type="PROSITE" id="PS01042">
    <property type="entry name" value="HOMOSER_DHGENASE"/>
    <property type="match status" value="1"/>
</dbReference>
<accession>A0A4Z0D9J7</accession>
<comment type="similarity">
    <text evidence="3 13">Belongs to the homoserine dehydrogenase family.</text>
</comment>
<dbReference type="Pfam" id="PF00742">
    <property type="entry name" value="Homoserine_dh"/>
    <property type="match status" value="1"/>
</dbReference>
<dbReference type="InterPro" id="IPR019811">
    <property type="entry name" value="HDH_CS"/>
</dbReference>
<keyword evidence="7 12" id="KW-0791">Threonine biosynthesis</keyword>
<feature type="transmembrane region" description="Helical" evidence="14">
    <location>
        <begin position="29"/>
        <end position="49"/>
    </location>
</feature>
<dbReference type="SUPFAM" id="SSF55347">
    <property type="entry name" value="Glyceraldehyde-3-phosphate dehydrogenase-like, C-terminal domain"/>
    <property type="match status" value="1"/>
</dbReference>
<evidence type="ECO:0000313" key="17">
    <source>
        <dbReference type="EMBL" id="TFZ41512.1"/>
    </source>
</evidence>
<dbReference type="NCBIfam" id="NF004976">
    <property type="entry name" value="PRK06349.1"/>
    <property type="match status" value="1"/>
</dbReference>
<comment type="catalytic activity">
    <reaction evidence="11">
        <text>L-homoserine + NADP(+) = L-aspartate 4-semialdehyde + NADPH + H(+)</text>
        <dbReference type="Rhea" id="RHEA:15761"/>
        <dbReference type="ChEBI" id="CHEBI:15378"/>
        <dbReference type="ChEBI" id="CHEBI:57476"/>
        <dbReference type="ChEBI" id="CHEBI:57783"/>
        <dbReference type="ChEBI" id="CHEBI:58349"/>
        <dbReference type="ChEBI" id="CHEBI:537519"/>
        <dbReference type="EC" id="1.1.1.3"/>
    </reaction>
    <physiologicalReaction direction="right-to-left" evidence="11">
        <dbReference type="Rhea" id="RHEA:15763"/>
    </physiologicalReaction>
</comment>
<feature type="domain" description="Homoserine dehydrogenase catalytic" evidence="15">
    <location>
        <begin position="164"/>
        <end position="342"/>
    </location>
</feature>
<dbReference type="InterPro" id="IPR001342">
    <property type="entry name" value="HDH_cat"/>
</dbReference>
<evidence type="ECO:0000256" key="5">
    <source>
        <dbReference type="ARBA" id="ARBA00013376"/>
    </source>
</evidence>
<keyword evidence="14" id="KW-0472">Membrane</keyword>
<sequence>MGSSRQYQERCSNKCYTDCRSDFKGRSDFVINIGLIGFGTVGVGVYNTFMERKDYLEMLLQNELNIKKILVKNIDKERNVKVNRELLTSNEDDFFSDNDIEIIIEVTPGASDAYRYAKKALLGNKHFITSNKALVSAYYEELSTLFEEKNLKFLYEASVGGAIPIVREMKEQIKLNEVTNIRAILNGTTNFILTNIYEKNISFYEALKTAQELGYAEQNPSDDIDGLDSMRKIRILSTLGFGTSIVEDDVLVNGIGNVSSYDIDTLKKRGFKVKLIASAIVSNGRYQVSVFPTAINSKDIFYNIDYRKNIISFTGDKVGELSFIGEGAGMYETANSVLSDLIEVISNKDFTSPLRARGLENSISNYKGNFYVRISNEKIDIPKEFIRDIVSEDNPFVFTTHEIKNFELIEYLKKIRQNDYSIIKIDK</sequence>
<dbReference type="InterPro" id="IPR005106">
    <property type="entry name" value="Asp/hSer_DH_NAD-bd"/>
</dbReference>
<dbReference type="Gene3D" id="3.30.360.10">
    <property type="entry name" value="Dihydrodipicolinate Reductase, domain 2"/>
    <property type="match status" value="1"/>
</dbReference>
<keyword evidence="6 12" id="KW-0028">Amino-acid biosynthesis</keyword>
<keyword evidence="10 12" id="KW-0486">Methionine biosynthesis</keyword>
<dbReference type="SUPFAM" id="SSF51735">
    <property type="entry name" value="NAD(P)-binding Rossmann-fold domains"/>
    <property type="match status" value="1"/>
</dbReference>
<dbReference type="GO" id="GO:0009088">
    <property type="term" value="P:threonine biosynthetic process"/>
    <property type="evidence" value="ECO:0007669"/>
    <property type="project" value="UniProtKB-UniPathway"/>
</dbReference>
<dbReference type="PANTHER" id="PTHR43331:SF1">
    <property type="entry name" value="HOMOSERINE DEHYDROGENASE"/>
    <property type="match status" value="1"/>
</dbReference>
<evidence type="ECO:0000256" key="3">
    <source>
        <dbReference type="ARBA" id="ARBA00006753"/>
    </source>
</evidence>
<evidence type="ECO:0000259" key="15">
    <source>
        <dbReference type="Pfam" id="PF00742"/>
    </source>
</evidence>
<dbReference type="GO" id="GO:0004412">
    <property type="term" value="F:homoserine dehydrogenase activity"/>
    <property type="evidence" value="ECO:0007669"/>
    <property type="project" value="UniProtKB-EC"/>
</dbReference>
<evidence type="ECO:0000256" key="12">
    <source>
        <dbReference type="RuleBase" id="RU000579"/>
    </source>
</evidence>
<name>A0A4Z0D9J7_9FIRM</name>
<evidence type="ECO:0000256" key="9">
    <source>
        <dbReference type="ARBA" id="ARBA00023053"/>
    </source>
</evidence>
<dbReference type="GO" id="GO:0050661">
    <property type="term" value="F:NADP binding"/>
    <property type="evidence" value="ECO:0007669"/>
    <property type="project" value="InterPro"/>
</dbReference>
<dbReference type="InterPro" id="IPR036291">
    <property type="entry name" value="NAD(P)-bd_dom_sf"/>
</dbReference>
<dbReference type="UniPathway" id="UPA00050">
    <property type="reaction ID" value="UER00063"/>
</dbReference>
<feature type="domain" description="Aspartate/homoserine dehydrogenase NAD-binding" evidence="16">
    <location>
        <begin position="37"/>
        <end position="156"/>
    </location>
</feature>
<dbReference type="OrthoDB" id="9808167at2"/>
<evidence type="ECO:0000256" key="7">
    <source>
        <dbReference type="ARBA" id="ARBA00022697"/>
    </source>
</evidence>
<comment type="pathway">
    <text evidence="2 12">Amino-acid biosynthesis; L-methionine biosynthesis via de novo pathway; L-homoserine from L-aspartate: step 3/3.</text>
</comment>
<evidence type="ECO:0000256" key="6">
    <source>
        <dbReference type="ARBA" id="ARBA00022605"/>
    </source>
</evidence>
<dbReference type="Gene3D" id="3.30.70.260">
    <property type="match status" value="1"/>
</dbReference>
<evidence type="ECO:0000256" key="1">
    <source>
        <dbReference type="ARBA" id="ARBA00005056"/>
    </source>
</evidence>
<comment type="caution">
    <text evidence="17">The sequence shown here is derived from an EMBL/GenBank/DDBJ whole genome shotgun (WGS) entry which is preliminary data.</text>
</comment>
<evidence type="ECO:0000256" key="4">
    <source>
        <dbReference type="ARBA" id="ARBA00013213"/>
    </source>
</evidence>
<dbReference type="UniPathway" id="UPA00051">
    <property type="reaction ID" value="UER00465"/>
</dbReference>
<reference evidence="17 18" key="1">
    <citation type="submission" date="2019-03" db="EMBL/GenBank/DDBJ databases">
        <title>Draft genome sequence data and analysis of a Fermenting Bacterium, Soehngenia longevitae strain 1933PT, isolated from petroleum reservoir in Azerbaijan.</title>
        <authorList>
            <person name="Grouzdev D.S."/>
            <person name="Bidzhieva S.K."/>
            <person name="Sokolova D.S."/>
            <person name="Tourova T.P."/>
            <person name="Poltaraus A.B."/>
            <person name="Nazina T.N."/>
        </authorList>
    </citation>
    <scope>NUCLEOTIDE SEQUENCE [LARGE SCALE GENOMIC DNA]</scope>
    <source>
        <strain evidence="17 18">1933P</strain>
    </source>
</reference>
<evidence type="ECO:0000256" key="14">
    <source>
        <dbReference type="SAM" id="Phobius"/>
    </source>
</evidence>
<protein>
    <recommendedName>
        <fullName evidence="5 12">Homoserine dehydrogenase</fullName>
        <ecNumber evidence="4 12">1.1.1.3</ecNumber>
    </recommendedName>
</protein>
<evidence type="ECO:0000256" key="11">
    <source>
        <dbReference type="ARBA" id="ARBA00048841"/>
    </source>
</evidence>
<dbReference type="EMBL" id="SRIB01000002">
    <property type="protein sequence ID" value="TFZ41512.1"/>
    <property type="molecule type" value="Genomic_DNA"/>
</dbReference>
<dbReference type="Gene3D" id="3.40.50.720">
    <property type="entry name" value="NAD(P)-binding Rossmann-like Domain"/>
    <property type="match status" value="1"/>
</dbReference>
<keyword evidence="12" id="KW-0521">NADP</keyword>
<dbReference type="Pfam" id="PF03447">
    <property type="entry name" value="NAD_binding_3"/>
    <property type="match status" value="1"/>
</dbReference>
<evidence type="ECO:0000256" key="8">
    <source>
        <dbReference type="ARBA" id="ARBA00023002"/>
    </source>
</evidence>
<gene>
    <name evidence="17" type="ORF">E4100_02735</name>
</gene>
<evidence type="ECO:0000259" key="16">
    <source>
        <dbReference type="Pfam" id="PF03447"/>
    </source>
</evidence>
<dbReference type="Proteomes" id="UP000298381">
    <property type="component" value="Unassembled WGS sequence"/>
</dbReference>
<keyword evidence="14" id="KW-0812">Transmembrane</keyword>
<organism evidence="17 18">
    <name type="scientific">Soehngenia longivitae</name>
    <dbReference type="NCBI Taxonomy" id="2562294"/>
    <lineage>
        <taxon>Bacteria</taxon>
        <taxon>Bacillati</taxon>
        <taxon>Bacillota</taxon>
        <taxon>Tissierellia</taxon>
        <taxon>Tissierellales</taxon>
        <taxon>Tissierellaceae</taxon>
        <taxon>Soehngenia</taxon>
    </lineage>
</organism>
<dbReference type="AlphaFoldDB" id="A0A4Z0D9J7"/>
<dbReference type="GO" id="GO:0009086">
    <property type="term" value="P:methionine biosynthetic process"/>
    <property type="evidence" value="ECO:0007669"/>
    <property type="project" value="UniProtKB-KW"/>
</dbReference>
<comment type="pathway">
    <text evidence="1 12">Amino-acid biosynthesis; L-threonine biosynthesis; L-threonine from L-aspartate: step 3/5.</text>
</comment>
<proteinExistence type="inferred from homology"/>
<evidence type="ECO:0000256" key="2">
    <source>
        <dbReference type="ARBA" id="ARBA00005062"/>
    </source>
</evidence>
<evidence type="ECO:0000256" key="10">
    <source>
        <dbReference type="ARBA" id="ARBA00023167"/>
    </source>
</evidence>
<dbReference type="FunFam" id="3.30.360.10:FF:000005">
    <property type="entry name" value="Homoserine dehydrogenase"/>
    <property type="match status" value="1"/>
</dbReference>
<keyword evidence="9" id="KW-0915">Sodium</keyword>
<evidence type="ECO:0000256" key="13">
    <source>
        <dbReference type="RuleBase" id="RU004171"/>
    </source>
</evidence>
<dbReference type="PANTHER" id="PTHR43331">
    <property type="entry name" value="HOMOSERINE DEHYDROGENASE"/>
    <property type="match status" value="1"/>
</dbReference>
<keyword evidence="8 12" id="KW-0560">Oxidoreductase</keyword>
<keyword evidence="18" id="KW-1185">Reference proteome</keyword>
<dbReference type="EC" id="1.1.1.3" evidence="4 12"/>
<evidence type="ECO:0000313" key="18">
    <source>
        <dbReference type="Proteomes" id="UP000298381"/>
    </source>
</evidence>